<evidence type="ECO:0000313" key="2">
    <source>
        <dbReference type="Proteomes" id="UP000009138"/>
    </source>
</evidence>
<dbReference type="Proteomes" id="UP000009138">
    <property type="component" value="Unassembled WGS sequence"/>
</dbReference>
<dbReference type="EMBL" id="CH476734">
    <property type="protein sequence ID" value="EIE79993.1"/>
    <property type="molecule type" value="Genomic_DNA"/>
</dbReference>
<dbReference type="VEuPathDB" id="FungiDB:RO3G_04698"/>
<dbReference type="RefSeq" id="XP_067515389.1">
    <property type="nucleotide sequence ID" value="XM_067659288.1"/>
</dbReference>
<organism evidence="1 2">
    <name type="scientific">Rhizopus delemar (strain RA 99-880 / ATCC MYA-4621 / FGSC 9543 / NRRL 43880)</name>
    <name type="common">Mucormycosis agent</name>
    <name type="synonym">Rhizopus arrhizus var. delemar</name>
    <dbReference type="NCBI Taxonomy" id="246409"/>
    <lineage>
        <taxon>Eukaryota</taxon>
        <taxon>Fungi</taxon>
        <taxon>Fungi incertae sedis</taxon>
        <taxon>Mucoromycota</taxon>
        <taxon>Mucoromycotina</taxon>
        <taxon>Mucoromycetes</taxon>
        <taxon>Mucorales</taxon>
        <taxon>Mucorineae</taxon>
        <taxon>Rhizopodaceae</taxon>
        <taxon>Rhizopus</taxon>
    </lineage>
</organism>
<proteinExistence type="predicted"/>
<reference evidence="1 2" key="1">
    <citation type="journal article" date="2009" name="PLoS Genet.">
        <title>Genomic analysis of the basal lineage fungus Rhizopus oryzae reveals a whole-genome duplication.</title>
        <authorList>
            <person name="Ma L.-J."/>
            <person name="Ibrahim A.S."/>
            <person name="Skory C."/>
            <person name="Grabherr M.G."/>
            <person name="Burger G."/>
            <person name="Butler M."/>
            <person name="Elias M."/>
            <person name="Idnurm A."/>
            <person name="Lang B.F."/>
            <person name="Sone T."/>
            <person name="Abe A."/>
            <person name="Calvo S.E."/>
            <person name="Corrochano L.M."/>
            <person name="Engels R."/>
            <person name="Fu J."/>
            <person name="Hansberg W."/>
            <person name="Kim J.-M."/>
            <person name="Kodira C.D."/>
            <person name="Koehrsen M.J."/>
            <person name="Liu B."/>
            <person name="Miranda-Saavedra D."/>
            <person name="O'Leary S."/>
            <person name="Ortiz-Castellanos L."/>
            <person name="Poulter R."/>
            <person name="Rodriguez-Romero J."/>
            <person name="Ruiz-Herrera J."/>
            <person name="Shen Y.-Q."/>
            <person name="Zeng Q."/>
            <person name="Galagan J."/>
            <person name="Birren B.W."/>
            <person name="Cuomo C.A."/>
            <person name="Wickes B.L."/>
        </authorList>
    </citation>
    <scope>NUCLEOTIDE SEQUENCE [LARGE SCALE GENOMIC DNA]</scope>
    <source>
        <strain evidence="2">RA 99-880 / ATCC MYA-4621 / FGSC 9543 / NRRL 43880</strain>
    </source>
</reference>
<protein>
    <submittedName>
        <fullName evidence="1">Uncharacterized protein</fullName>
    </submittedName>
</protein>
<sequence length="33" mass="3498">MDGKSFIDPLVDSPKKGLLVTGASKSSLLYSRS</sequence>
<gene>
    <name evidence="1" type="ORF">RO3G_04698</name>
</gene>
<dbReference type="InParanoid" id="I1BUW3"/>
<accession>I1BUW3</accession>
<dbReference type="AlphaFoldDB" id="I1BUW3"/>
<name>I1BUW3_RHIO9</name>
<keyword evidence="2" id="KW-1185">Reference proteome</keyword>
<evidence type="ECO:0000313" key="1">
    <source>
        <dbReference type="EMBL" id="EIE79993.1"/>
    </source>
</evidence>
<dbReference type="GeneID" id="93611669"/>